<keyword evidence="2" id="KW-0521">NADP</keyword>
<dbReference type="SUPFAM" id="SSF51735">
    <property type="entry name" value="NAD(P)-binding Rossmann-fold domains"/>
    <property type="match status" value="1"/>
</dbReference>
<evidence type="ECO:0000313" key="6">
    <source>
        <dbReference type="EMBL" id="AXH30251.1"/>
    </source>
</evidence>
<keyword evidence="4" id="KW-0028">Amino-acid biosynthesis</keyword>
<comment type="pathway">
    <text evidence="1">Metabolic intermediate biosynthesis; chorismate biosynthesis; chorismate from D-erythrose 4-phosphate and phosphoenolpyruvate: step 4/7.</text>
</comment>
<keyword evidence="4" id="KW-0057">Aromatic amino acid biosynthesis</keyword>
<proteinExistence type="predicted"/>
<dbReference type="OrthoDB" id="9776868at2"/>
<dbReference type="PANTHER" id="PTHR21089">
    <property type="entry name" value="SHIKIMATE DEHYDROGENASE"/>
    <property type="match status" value="1"/>
</dbReference>
<dbReference type="Gene3D" id="3.40.50.10860">
    <property type="entry name" value="Leucine Dehydrogenase, chain A, domain 1"/>
    <property type="match status" value="1"/>
</dbReference>
<evidence type="ECO:0000256" key="4">
    <source>
        <dbReference type="ARBA" id="ARBA00023141"/>
    </source>
</evidence>
<dbReference type="GO" id="GO:0009423">
    <property type="term" value="P:chorismate biosynthetic process"/>
    <property type="evidence" value="ECO:0007669"/>
    <property type="project" value="TreeGrafter"/>
</dbReference>
<accession>A0A345JSF5</accession>
<sequence>MSSLFKISLNTKTKLLFSTSGSNSSIHRHNTAIQKLGFNLCYFTFSGEISAKAYTDAIRAPFVNGGTVTAHNGLKSKVIPFLDYVEPLAQQTLAVNTIINKDGKLYGYNTDYHGLHAALTKGIKESKQDIKTAIIYGNGGVSGVAFKVLQDLGIKVTIVGRNPEKVAQKRKELGVENIPHFKGPYDLVVDATPISSSNDLEQNTQFINLVKDAKIVFCHAMPEKDNKTNYLLEYCNKNNIFYIDGEGMYIAQLIKQYKLYFENLDSQRKITEQDIIDAWGL</sequence>
<evidence type="ECO:0000313" key="7">
    <source>
        <dbReference type="Proteomes" id="UP000253862"/>
    </source>
</evidence>
<evidence type="ECO:0000256" key="3">
    <source>
        <dbReference type="ARBA" id="ARBA00023002"/>
    </source>
</evidence>
<dbReference type="KEGG" id="foo:CGC45_06450"/>
<dbReference type="Gene3D" id="3.40.50.720">
    <property type="entry name" value="NAD(P)-binding Rossmann-like Domain"/>
    <property type="match status" value="1"/>
</dbReference>
<dbReference type="AlphaFoldDB" id="A0A345JSF5"/>
<dbReference type="GO" id="GO:0009073">
    <property type="term" value="P:aromatic amino acid family biosynthetic process"/>
    <property type="evidence" value="ECO:0007669"/>
    <property type="project" value="UniProtKB-KW"/>
</dbReference>
<dbReference type="Proteomes" id="UP000253862">
    <property type="component" value="Chromosome"/>
</dbReference>
<dbReference type="GO" id="GO:0004764">
    <property type="term" value="F:shikimate 3-dehydrogenase (NADP+) activity"/>
    <property type="evidence" value="ECO:0007669"/>
    <property type="project" value="InterPro"/>
</dbReference>
<dbReference type="GO" id="GO:0019632">
    <property type="term" value="P:shikimate metabolic process"/>
    <property type="evidence" value="ECO:0007669"/>
    <property type="project" value="TreeGrafter"/>
</dbReference>
<keyword evidence="3" id="KW-0560">Oxidoreductase</keyword>
<dbReference type="InterPro" id="IPR022893">
    <property type="entry name" value="Shikimate_DH_fam"/>
</dbReference>
<dbReference type="PANTHER" id="PTHR21089:SF1">
    <property type="entry name" value="BIFUNCTIONAL 3-DEHYDROQUINATE DEHYDRATASE_SHIKIMATE DEHYDROGENASE, CHLOROPLASTIC"/>
    <property type="match status" value="1"/>
</dbReference>
<organism evidence="6 7">
    <name type="scientific">Francisella opportunistica</name>
    <dbReference type="NCBI Taxonomy" id="2016517"/>
    <lineage>
        <taxon>Bacteria</taxon>
        <taxon>Pseudomonadati</taxon>
        <taxon>Pseudomonadota</taxon>
        <taxon>Gammaproteobacteria</taxon>
        <taxon>Thiotrichales</taxon>
        <taxon>Francisellaceae</taxon>
        <taxon>Francisella</taxon>
    </lineage>
</organism>
<gene>
    <name evidence="6" type="ORF">CGC43_06460</name>
</gene>
<dbReference type="EMBL" id="CP022375">
    <property type="protein sequence ID" value="AXH30251.1"/>
    <property type="molecule type" value="Genomic_DNA"/>
</dbReference>
<dbReference type="InterPro" id="IPR036291">
    <property type="entry name" value="NAD(P)-bd_dom_sf"/>
</dbReference>
<evidence type="ECO:0000256" key="2">
    <source>
        <dbReference type="ARBA" id="ARBA00022857"/>
    </source>
</evidence>
<reference evidence="6 7" key="1">
    <citation type="submission" date="2017-07" db="EMBL/GenBank/DDBJ databases">
        <title>Complete genome sequences and comparative analysis of the novel pathogen Francisella opportunistica.</title>
        <authorList>
            <person name="Dietrich E.A."/>
            <person name="Kingry L.C."/>
            <person name="Petersen J.M."/>
        </authorList>
    </citation>
    <scope>NUCLEOTIDE SEQUENCE [LARGE SCALE GENOMIC DNA]</scope>
    <source>
        <strain evidence="6 7">14-2155</strain>
    </source>
</reference>
<dbReference type="InterPro" id="IPR013708">
    <property type="entry name" value="Shikimate_DH-bd_N"/>
</dbReference>
<feature type="domain" description="Shikimate dehydrogenase substrate binding N-terminal" evidence="5">
    <location>
        <begin position="25"/>
        <end position="98"/>
    </location>
</feature>
<dbReference type="SUPFAM" id="SSF53223">
    <property type="entry name" value="Aminoacid dehydrogenase-like, N-terminal domain"/>
    <property type="match status" value="1"/>
</dbReference>
<dbReference type="InterPro" id="IPR046346">
    <property type="entry name" value="Aminoacid_DH-like_N_sf"/>
</dbReference>
<dbReference type="Pfam" id="PF08501">
    <property type="entry name" value="Shikimate_dh_N"/>
    <property type="match status" value="1"/>
</dbReference>
<dbReference type="RefSeq" id="WP_071629518.1">
    <property type="nucleotide sequence ID" value="NZ_CP022375.1"/>
</dbReference>
<name>A0A345JSF5_9GAMM</name>
<keyword evidence="7" id="KW-1185">Reference proteome</keyword>
<protein>
    <submittedName>
        <fullName evidence="6">Shikimate dehydrogenase</fullName>
    </submittedName>
</protein>
<evidence type="ECO:0000259" key="5">
    <source>
        <dbReference type="Pfam" id="PF08501"/>
    </source>
</evidence>
<evidence type="ECO:0000256" key="1">
    <source>
        <dbReference type="ARBA" id="ARBA00004871"/>
    </source>
</evidence>